<feature type="region of interest" description="Disordered" evidence="1">
    <location>
        <begin position="79"/>
        <end position="103"/>
    </location>
</feature>
<evidence type="ECO:0000313" key="3">
    <source>
        <dbReference type="EMBL" id="KAE9586850.1"/>
    </source>
</evidence>
<keyword evidence="2" id="KW-0472">Membrane</keyword>
<reference evidence="4" key="1">
    <citation type="journal article" date="2020" name="Nat. Commun.">
        <title>Genome sequence of the cluster root forming white lupin.</title>
        <authorList>
            <person name="Hufnagel B."/>
            <person name="Marques A."/>
            <person name="Soriano A."/>
            <person name="Marques L."/>
            <person name="Divol F."/>
            <person name="Doumas P."/>
            <person name="Sallet E."/>
            <person name="Mancinotti D."/>
            <person name="Carrere S."/>
            <person name="Marande W."/>
            <person name="Arribat S."/>
            <person name="Keller J."/>
            <person name="Huneau C."/>
            <person name="Blein T."/>
            <person name="Aime D."/>
            <person name="Laguerre M."/>
            <person name="Taylor J."/>
            <person name="Schubert V."/>
            <person name="Nelson M."/>
            <person name="Geu-Flores F."/>
            <person name="Crespi M."/>
            <person name="Gallardo-Guerrero K."/>
            <person name="Delaux P.-M."/>
            <person name="Salse J."/>
            <person name="Berges H."/>
            <person name="Guyot R."/>
            <person name="Gouzy J."/>
            <person name="Peret B."/>
        </authorList>
    </citation>
    <scope>NUCLEOTIDE SEQUENCE [LARGE SCALE GENOMIC DNA]</scope>
    <source>
        <strain evidence="4">cv. Amiga</strain>
    </source>
</reference>
<dbReference type="PANTHER" id="PTHR36813:SF2">
    <property type="entry name" value="SMALL VCP_P97-INTERACTING PROTEIN-RELATED"/>
    <property type="match status" value="1"/>
</dbReference>
<comment type="caution">
    <text evidence="3">The sequence shown here is derived from an EMBL/GenBank/DDBJ whole genome shotgun (WGS) entry which is preliminary data.</text>
</comment>
<protein>
    <recommendedName>
        <fullName evidence="5">Transmembrane protein</fullName>
    </recommendedName>
</protein>
<dbReference type="Proteomes" id="UP000447434">
    <property type="component" value="Chromosome 23"/>
</dbReference>
<organism evidence="3 4">
    <name type="scientific">Lupinus albus</name>
    <name type="common">White lupine</name>
    <name type="synonym">Lupinus termis</name>
    <dbReference type="NCBI Taxonomy" id="3870"/>
    <lineage>
        <taxon>Eukaryota</taxon>
        <taxon>Viridiplantae</taxon>
        <taxon>Streptophyta</taxon>
        <taxon>Embryophyta</taxon>
        <taxon>Tracheophyta</taxon>
        <taxon>Spermatophyta</taxon>
        <taxon>Magnoliopsida</taxon>
        <taxon>eudicotyledons</taxon>
        <taxon>Gunneridae</taxon>
        <taxon>Pentapetalae</taxon>
        <taxon>rosids</taxon>
        <taxon>fabids</taxon>
        <taxon>Fabales</taxon>
        <taxon>Fabaceae</taxon>
        <taxon>Papilionoideae</taxon>
        <taxon>50 kb inversion clade</taxon>
        <taxon>genistoids sensu lato</taxon>
        <taxon>core genistoids</taxon>
        <taxon>Genisteae</taxon>
        <taxon>Lupinus</taxon>
    </lineage>
</organism>
<gene>
    <name evidence="3" type="ORF">Lalb_Chr23g0267531</name>
</gene>
<keyword evidence="4" id="KW-1185">Reference proteome</keyword>
<dbReference type="PANTHER" id="PTHR36813">
    <property type="entry name" value="TRANSMEMBRANE PROTEIN"/>
    <property type="match status" value="1"/>
</dbReference>
<sequence length="103" mass="12002">MGLCFGCFDGGNKRMTKEEERLASEEARARAAQKMQAIFYYLSLLYSYLYHYTFTILFIALIFYIYCYVQSIVHGKEEQGEAKQPETEKQSENNDNVEPCVKV</sequence>
<dbReference type="AlphaFoldDB" id="A0A6A4NBE2"/>
<keyword evidence="2" id="KW-0812">Transmembrane</keyword>
<keyword evidence="2" id="KW-1133">Transmembrane helix</keyword>
<name>A0A6A4NBE2_LUPAL</name>
<evidence type="ECO:0000313" key="4">
    <source>
        <dbReference type="Proteomes" id="UP000447434"/>
    </source>
</evidence>
<evidence type="ECO:0000256" key="1">
    <source>
        <dbReference type="SAM" id="MobiDB-lite"/>
    </source>
</evidence>
<feature type="transmembrane region" description="Helical" evidence="2">
    <location>
        <begin position="49"/>
        <end position="69"/>
    </location>
</feature>
<accession>A0A6A4NBE2</accession>
<feature type="compositionally biased region" description="Basic and acidic residues" evidence="1">
    <location>
        <begin position="79"/>
        <end position="92"/>
    </location>
</feature>
<evidence type="ECO:0008006" key="5">
    <source>
        <dbReference type="Google" id="ProtNLM"/>
    </source>
</evidence>
<evidence type="ECO:0000256" key="2">
    <source>
        <dbReference type="SAM" id="Phobius"/>
    </source>
</evidence>
<proteinExistence type="predicted"/>
<dbReference type="EMBL" id="WOCE01000023">
    <property type="protein sequence ID" value="KAE9586850.1"/>
    <property type="molecule type" value="Genomic_DNA"/>
</dbReference>